<keyword evidence="1 9" id="KW-0963">Cytoplasm</keyword>
<dbReference type="FunFam" id="2.60.200.30:FF:000007">
    <property type="entry name" value="NAD kinase"/>
    <property type="match status" value="1"/>
</dbReference>
<dbReference type="GO" id="GO:0003951">
    <property type="term" value="F:NAD+ kinase activity"/>
    <property type="evidence" value="ECO:0007669"/>
    <property type="project" value="UniProtKB-UniRule"/>
</dbReference>
<dbReference type="GO" id="GO:0005524">
    <property type="term" value="F:ATP binding"/>
    <property type="evidence" value="ECO:0007669"/>
    <property type="project" value="UniProtKB-KW"/>
</dbReference>
<dbReference type="GO" id="GO:0046872">
    <property type="term" value="F:metal ion binding"/>
    <property type="evidence" value="ECO:0007669"/>
    <property type="project" value="UniProtKB-UniRule"/>
</dbReference>
<dbReference type="GO" id="GO:0005737">
    <property type="term" value="C:cytoplasm"/>
    <property type="evidence" value="ECO:0007669"/>
    <property type="project" value="UniProtKB-SubCell"/>
</dbReference>
<evidence type="ECO:0000256" key="2">
    <source>
        <dbReference type="ARBA" id="ARBA00022679"/>
    </source>
</evidence>
<dbReference type="AlphaFoldDB" id="A0A6J4KWR5"/>
<evidence type="ECO:0000313" key="10">
    <source>
        <dbReference type="EMBL" id="CAA9316684.1"/>
    </source>
</evidence>
<feature type="binding site" evidence="9">
    <location>
        <begin position="186"/>
        <end position="191"/>
    </location>
    <ligand>
        <name>NAD(+)</name>
        <dbReference type="ChEBI" id="CHEBI:57540"/>
    </ligand>
</feature>
<evidence type="ECO:0000256" key="9">
    <source>
        <dbReference type="HAMAP-Rule" id="MF_00361"/>
    </source>
</evidence>
<evidence type="ECO:0000256" key="5">
    <source>
        <dbReference type="ARBA" id="ARBA00022840"/>
    </source>
</evidence>
<feature type="binding site" evidence="9">
    <location>
        <begin position="71"/>
        <end position="72"/>
    </location>
    <ligand>
        <name>NAD(+)</name>
        <dbReference type="ChEBI" id="CHEBI:57540"/>
    </ligand>
</feature>
<protein>
    <recommendedName>
        <fullName evidence="9">NAD kinase</fullName>
        <ecNumber evidence="9">2.7.1.23</ecNumber>
    </recommendedName>
    <alternativeName>
        <fullName evidence="9">ATP-dependent NAD kinase</fullName>
    </alternativeName>
</protein>
<keyword evidence="5 9" id="KW-0067">ATP-binding</keyword>
<dbReference type="Pfam" id="PF01513">
    <property type="entry name" value="NAD_kinase"/>
    <property type="match status" value="1"/>
</dbReference>
<dbReference type="InterPro" id="IPR002504">
    <property type="entry name" value="NADK"/>
</dbReference>
<dbReference type="SUPFAM" id="SSF111331">
    <property type="entry name" value="NAD kinase/diacylglycerol kinase-like"/>
    <property type="match status" value="1"/>
</dbReference>
<evidence type="ECO:0000256" key="1">
    <source>
        <dbReference type="ARBA" id="ARBA00022490"/>
    </source>
</evidence>
<keyword evidence="3 9" id="KW-0547">Nucleotide-binding</keyword>
<feature type="binding site" evidence="9">
    <location>
        <begin position="145"/>
        <end position="146"/>
    </location>
    <ligand>
        <name>NAD(+)</name>
        <dbReference type="ChEBI" id="CHEBI:57540"/>
    </ligand>
</feature>
<reference evidence="10" key="1">
    <citation type="submission" date="2020-02" db="EMBL/GenBank/DDBJ databases">
        <authorList>
            <person name="Meier V. D."/>
        </authorList>
    </citation>
    <scope>NUCLEOTIDE SEQUENCE</scope>
    <source>
        <strain evidence="10">AVDCRST_MAG16</strain>
    </source>
</reference>
<feature type="binding site" evidence="9">
    <location>
        <position position="175"/>
    </location>
    <ligand>
        <name>NAD(+)</name>
        <dbReference type="ChEBI" id="CHEBI:57540"/>
    </ligand>
</feature>
<evidence type="ECO:0000256" key="4">
    <source>
        <dbReference type="ARBA" id="ARBA00022777"/>
    </source>
</evidence>
<dbReference type="PANTHER" id="PTHR20275">
    <property type="entry name" value="NAD KINASE"/>
    <property type="match status" value="1"/>
</dbReference>
<dbReference type="EC" id="2.7.1.23" evidence="9"/>
<name>A0A6J4KWR5_9ACTN</name>
<dbReference type="InterPro" id="IPR017437">
    <property type="entry name" value="ATP-NAD_kinase_PpnK-typ_C"/>
</dbReference>
<feature type="binding site" evidence="9">
    <location>
        <position position="156"/>
    </location>
    <ligand>
        <name>NAD(+)</name>
        <dbReference type="ChEBI" id="CHEBI:57540"/>
    </ligand>
</feature>
<feature type="active site" description="Proton acceptor" evidence="9">
    <location>
        <position position="71"/>
    </location>
</feature>
<comment type="caution">
    <text evidence="9">Lacks conserved residue(s) required for the propagation of feature annotation.</text>
</comment>
<comment type="function">
    <text evidence="9">Involved in the regulation of the intracellular balance of NAD and NADP, and is a key enzyme in the biosynthesis of NADP. Catalyzes specifically the phosphorylation on 2'-hydroxyl of the adenosine moiety of NAD to yield NADP.</text>
</comment>
<evidence type="ECO:0000256" key="7">
    <source>
        <dbReference type="ARBA" id="ARBA00023027"/>
    </source>
</evidence>
<accession>A0A6J4KWR5</accession>
<comment type="cofactor">
    <cofactor evidence="9">
        <name>a divalent metal cation</name>
        <dbReference type="ChEBI" id="CHEBI:60240"/>
    </cofactor>
</comment>
<evidence type="ECO:0000256" key="8">
    <source>
        <dbReference type="ARBA" id="ARBA00047925"/>
    </source>
</evidence>
<sequence length="296" mass="31268">MTRSVLVVAHTGRSVITDAARHAIHRLQDAGVHVRALAEELSDLGLTGVELCDGGMGSAADAELVLVLGGDGSILRAAELARAAAVPLLGVNLGRVGFLAEAEHEDLDHTLDRVLDRDYSVEERLTLDVDIVEHGAVVDSGWALNECSVEKAARERLVELVVEIDGRPLSRWGCDGVVAATPTGSTAYAFSAGGPVVWPTVEALLVVPISAHALFARPLVVAPTSVVALEVLPSGTTGVVACDGRRTRSVGHGARVEIRRGADPVLLARTQDKPFTDTLVRKFALPVEGWRGARER</sequence>
<dbReference type="Gene3D" id="2.60.200.30">
    <property type="entry name" value="Probable inorganic polyphosphate/atp-NAD kinase, domain 2"/>
    <property type="match status" value="1"/>
</dbReference>
<dbReference type="Pfam" id="PF20143">
    <property type="entry name" value="NAD_kinase_C"/>
    <property type="match status" value="1"/>
</dbReference>
<keyword evidence="4 9" id="KW-0418">Kinase</keyword>
<dbReference type="GO" id="GO:0019674">
    <property type="term" value="P:NAD+ metabolic process"/>
    <property type="evidence" value="ECO:0007669"/>
    <property type="project" value="InterPro"/>
</dbReference>
<comment type="subcellular location">
    <subcellularLocation>
        <location evidence="9">Cytoplasm</location>
    </subcellularLocation>
</comment>
<dbReference type="EMBL" id="CADCUE010000040">
    <property type="protein sequence ID" value="CAA9316684.1"/>
    <property type="molecule type" value="Genomic_DNA"/>
</dbReference>
<organism evidence="10">
    <name type="scientific">uncultured Frankineae bacterium</name>
    <dbReference type="NCBI Taxonomy" id="437475"/>
    <lineage>
        <taxon>Bacteria</taxon>
        <taxon>Bacillati</taxon>
        <taxon>Actinomycetota</taxon>
        <taxon>Actinomycetes</taxon>
        <taxon>Frankiales</taxon>
        <taxon>environmental samples</taxon>
    </lineage>
</organism>
<keyword evidence="2 9" id="KW-0808">Transferase</keyword>
<gene>
    <name evidence="9" type="primary">nadK</name>
    <name evidence="10" type="ORF">AVDCRST_MAG16-467</name>
</gene>
<dbReference type="GO" id="GO:0006741">
    <property type="term" value="P:NADP+ biosynthetic process"/>
    <property type="evidence" value="ECO:0007669"/>
    <property type="project" value="UniProtKB-UniRule"/>
</dbReference>
<feature type="binding site" evidence="9">
    <location>
        <position position="76"/>
    </location>
    <ligand>
        <name>NAD(+)</name>
        <dbReference type="ChEBI" id="CHEBI:57540"/>
    </ligand>
</feature>
<proteinExistence type="inferred from homology"/>
<comment type="catalytic activity">
    <reaction evidence="8 9">
        <text>NAD(+) + ATP = ADP + NADP(+) + H(+)</text>
        <dbReference type="Rhea" id="RHEA:18629"/>
        <dbReference type="ChEBI" id="CHEBI:15378"/>
        <dbReference type="ChEBI" id="CHEBI:30616"/>
        <dbReference type="ChEBI" id="CHEBI:57540"/>
        <dbReference type="ChEBI" id="CHEBI:58349"/>
        <dbReference type="ChEBI" id="CHEBI:456216"/>
        <dbReference type="EC" id="2.7.1.23"/>
    </reaction>
</comment>
<dbReference type="GO" id="GO:0051287">
    <property type="term" value="F:NAD binding"/>
    <property type="evidence" value="ECO:0007669"/>
    <property type="project" value="UniProtKB-ARBA"/>
</dbReference>
<evidence type="ECO:0000256" key="3">
    <source>
        <dbReference type="ARBA" id="ARBA00022741"/>
    </source>
</evidence>
<comment type="similarity">
    <text evidence="9">Belongs to the NAD kinase family.</text>
</comment>
<evidence type="ECO:0000256" key="6">
    <source>
        <dbReference type="ARBA" id="ARBA00022857"/>
    </source>
</evidence>
<dbReference type="PANTHER" id="PTHR20275:SF0">
    <property type="entry name" value="NAD KINASE"/>
    <property type="match status" value="1"/>
</dbReference>
<dbReference type="Gene3D" id="3.40.50.10330">
    <property type="entry name" value="Probable inorganic polyphosphate/atp-NAD kinase, domain 1"/>
    <property type="match status" value="1"/>
</dbReference>
<keyword evidence="6 9" id="KW-0521">NADP</keyword>
<dbReference type="HAMAP" id="MF_00361">
    <property type="entry name" value="NAD_kinase"/>
    <property type="match status" value="1"/>
</dbReference>
<dbReference type="NCBIfam" id="NF002892">
    <property type="entry name" value="PRK03372.1"/>
    <property type="match status" value="1"/>
</dbReference>
<keyword evidence="7 9" id="KW-0520">NAD</keyword>
<dbReference type="InterPro" id="IPR016064">
    <property type="entry name" value="NAD/diacylglycerol_kinase_sf"/>
</dbReference>
<dbReference type="InterPro" id="IPR017438">
    <property type="entry name" value="ATP-NAD_kinase_N"/>
</dbReference>